<proteinExistence type="predicted"/>
<protein>
    <submittedName>
        <fullName evidence="1">Uncharacterized protein</fullName>
    </submittedName>
</protein>
<name>A0A7S3FV97_9SPIT</name>
<organism evidence="1">
    <name type="scientific">Strombidium rassoulzadegani</name>
    <dbReference type="NCBI Taxonomy" id="1082188"/>
    <lineage>
        <taxon>Eukaryota</taxon>
        <taxon>Sar</taxon>
        <taxon>Alveolata</taxon>
        <taxon>Ciliophora</taxon>
        <taxon>Intramacronucleata</taxon>
        <taxon>Spirotrichea</taxon>
        <taxon>Oligotrichia</taxon>
        <taxon>Strombidiidae</taxon>
        <taxon>Strombidium</taxon>
    </lineage>
</organism>
<accession>A0A7S3FV97</accession>
<reference evidence="1" key="1">
    <citation type="submission" date="2021-01" db="EMBL/GenBank/DDBJ databases">
        <authorList>
            <person name="Corre E."/>
            <person name="Pelletier E."/>
            <person name="Niang G."/>
            <person name="Scheremetjew M."/>
            <person name="Finn R."/>
            <person name="Kale V."/>
            <person name="Holt S."/>
            <person name="Cochrane G."/>
            <person name="Meng A."/>
            <person name="Brown T."/>
            <person name="Cohen L."/>
        </authorList>
    </citation>
    <scope>NUCLEOTIDE SEQUENCE</scope>
    <source>
        <strain evidence="1">Ras09</strain>
    </source>
</reference>
<dbReference type="AlphaFoldDB" id="A0A7S3FV97"/>
<sequence length="100" mass="12111">MEERLALKFGKLAHQRGKKHERREEMQKCIKDQIGEELCPLLNETFDKFLNGQLLDRMVGSREEYVRISKERNQDFDDRFKRSQAMIKQKYQFLRPSEFA</sequence>
<dbReference type="EMBL" id="HBIA01005974">
    <property type="protein sequence ID" value="CAE0231280.1"/>
    <property type="molecule type" value="Transcribed_RNA"/>
</dbReference>
<evidence type="ECO:0000313" key="1">
    <source>
        <dbReference type="EMBL" id="CAE0231280.1"/>
    </source>
</evidence>
<gene>
    <name evidence="1" type="ORF">SRAS04492_LOCUS3076</name>
</gene>